<reference evidence="4" key="2">
    <citation type="submission" date="2021-10" db="EMBL/GenBank/DDBJ databases">
        <title>Phylogenomics reveals ancestral predisposition of the termite-cultivated fungus Termitomyces towards a domesticated lifestyle.</title>
        <authorList>
            <person name="Auxier B."/>
            <person name="Grum-Grzhimaylo A."/>
            <person name="Cardenas M.E."/>
            <person name="Lodge J.D."/>
            <person name="Laessoe T."/>
            <person name="Pedersen O."/>
            <person name="Smith M.E."/>
            <person name="Kuyper T.W."/>
            <person name="Franco-Molano E.A."/>
            <person name="Baroni T.J."/>
            <person name="Aanen D.K."/>
        </authorList>
    </citation>
    <scope>NUCLEOTIDE SEQUENCE</scope>
    <source>
        <strain evidence="4">D49</strain>
    </source>
</reference>
<protein>
    <recommendedName>
        <fullName evidence="3">Protein CPL1-like domain-containing protein</fullName>
    </recommendedName>
</protein>
<keyword evidence="5" id="KW-1185">Reference proteome</keyword>
<feature type="signal peptide" evidence="2">
    <location>
        <begin position="1"/>
        <end position="24"/>
    </location>
</feature>
<feature type="domain" description="Protein CPL1-like" evidence="3">
    <location>
        <begin position="208"/>
        <end position="276"/>
    </location>
</feature>
<dbReference type="EMBL" id="JABCKI010005841">
    <property type="protein sequence ID" value="KAG5637302.1"/>
    <property type="molecule type" value="Genomic_DNA"/>
</dbReference>
<evidence type="ECO:0000256" key="1">
    <source>
        <dbReference type="SAM" id="MobiDB-lite"/>
    </source>
</evidence>
<feature type="compositionally biased region" description="Low complexity" evidence="1">
    <location>
        <begin position="280"/>
        <end position="289"/>
    </location>
</feature>
<evidence type="ECO:0000313" key="4">
    <source>
        <dbReference type="EMBL" id="KAG5637302.1"/>
    </source>
</evidence>
<evidence type="ECO:0000313" key="5">
    <source>
        <dbReference type="Proteomes" id="UP000717328"/>
    </source>
</evidence>
<dbReference type="InterPro" id="IPR038955">
    <property type="entry name" value="PriA/CPL1_fungi"/>
</dbReference>
<reference evidence="4" key="1">
    <citation type="submission" date="2021-02" db="EMBL/GenBank/DDBJ databases">
        <authorList>
            <person name="Nieuwenhuis M."/>
            <person name="Van De Peppel L.J.J."/>
        </authorList>
    </citation>
    <scope>NUCLEOTIDE SEQUENCE</scope>
    <source>
        <strain evidence="4">D49</strain>
    </source>
</reference>
<sequence length="613" mass="64689">MRLRHLVISPLLFLGPLAPSFVSAAGLISSAKGNVLARRQYRAPRDVSDVCVSVSGDVLARQGGVSNPDFFTAFPVSLCRNGLDEWMFTTESGEIFRELFGNELLVTQMYTLFASANGETCVFGEHAERIEVMDQPCAFECSDGYTADGNLCECAEPLSVCNGTCGSAAPNRKRRGVKRITTLAQAKATCKPKQSVCGIAGREDTFDFECIDTSTTLDSCGGCITPHPFYEPHRKSPAGIDCGRLPGVLTATCEESYCVVTQCRAGQQPSSDNTHCTKLSASQVSSSHSAEGKDPHRRKYKRAVPVNRIPSTSQLKSQLTAIVDSVITLDNVCHSMRHPATPPVLDYPALVQKIVDATAQLLTSSSVAEVVTNAKALAASNTYVKDQITACNCTRWLSLGPLVHKLDAFIEKTAGLQTYLKTHTVAKDTPNTSDAFIDLHSEVLLARISTNAVGSPAGASGVATPIIDQITHLASLVLALAESGSVLPAPMLGAPPVVLPVLATSQFSIDTRIIEALVSSVIALSTSTTAPALVDNINAFVEVNAAVARSLAMCGCVERLGLAKLVAAVDAVGNVGLGLKSASRQVKVIGGTIDLGLGAAAVVEELKALRTHH</sequence>
<dbReference type="PANTHER" id="PTHR35192:SF2">
    <property type="entry name" value="APPLE DOMAIN-CONTAINING PROTEIN"/>
    <property type="match status" value="1"/>
</dbReference>
<dbReference type="InterPro" id="IPR048661">
    <property type="entry name" value="CPL1-like"/>
</dbReference>
<keyword evidence="2" id="KW-0732">Signal</keyword>
<dbReference type="AlphaFoldDB" id="A0A9P7FYT5"/>
<evidence type="ECO:0000256" key="2">
    <source>
        <dbReference type="SAM" id="SignalP"/>
    </source>
</evidence>
<feature type="region of interest" description="Disordered" evidence="1">
    <location>
        <begin position="267"/>
        <end position="299"/>
    </location>
</feature>
<organism evidence="4 5">
    <name type="scientific">Sphagnurus paluster</name>
    <dbReference type="NCBI Taxonomy" id="117069"/>
    <lineage>
        <taxon>Eukaryota</taxon>
        <taxon>Fungi</taxon>
        <taxon>Dikarya</taxon>
        <taxon>Basidiomycota</taxon>
        <taxon>Agaricomycotina</taxon>
        <taxon>Agaricomycetes</taxon>
        <taxon>Agaricomycetidae</taxon>
        <taxon>Agaricales</taxon>
        <taxon>Tricholomatineae</taxon>
        <taxon>Lyophyllaceae</taxon>
        <taxon>Sphagnurus</taxon>
    </lineage>
</organism>
<gene>
    <name evidence="4" type="ORF">H0H81_005045</name>
</gene>
<dbReference type="PANTHER" id="PTHR35192">
    <property type="entry name" value="PROTEIN, PUTATIVE-RELATED"/>
    <property type="match status" value="1"/>
</dbReference>
<name>A0A9P7FYT5_9AGAR</name>
<evidence type="ECO:0000259" key="3">
    <source>
        <dbReference type="Pfam" id="PF21671"/>
    </source>
</evidence>
<comment type="caution">
    <text evidence="4">The sequence shown here is derived from an EMBL/GenBank/DDBJ whole genome shotgun (WGS) entry which is preliminary data.</text>
</comment>
<dbReference type="Proteomes" id="UP000717328">
    <property type="component" value="Unassembled WGS sequence"/>
</dbReference>
<feature type="compositionally biased region" description="Polar residues" evidence="1">
    <location>
        <begin position="267"/>
        <end position="279"/>
    </location>
</feature>
<feature type="chain" id="PRO_5040204749" description="Protein CPL1-like domain-containing protein" evidence="2">
    <location>
        <begin position="25"/>
        <end position="613"/>
    </location>
</feature>
<dbReference type="OrthoDB" id="439917at2759"/>
<accession>A0A9P7FYT5</accession>
<dbReference type="Pfam" id="PF21671">
    <property type="entry name" value="CPL1-like"/>
    <property type="match status" value="1"/>
</dbReference>
<proteinExistence type="predicted"/>